<keyword evidence="3" id="KW-1185">Reference proteome</keyword>
<evidence type="ECO:0000256" key="1">
    <source>
        <dbReference type="SAM" id="Phobius"/>
    </source>
</evidence>
<reference evidence="3" key="1">
    <citation type="submission" date="2017-02" db="EMBL/GenBank/DDBJ databases">
        <authorList>
            <person name="Varghese N."/>
            <person name="Submissions S."/>
        </authorList>
    </citation>
    <scope>NUCLEOTIDE SEQUENCE [LARGE SCALE GENOMIC DNA]</scope>
    <source>
        <strain evidence="3">ATCC 27862</strain>
    </source>
</reference>
<accession>A0A1T4MFX1</accession>
<keyword evidence="1" id="KW-1133">Transmembrane helix</keyword>
<dbReference type="AlphaFoldDB" id="A0A1T4MFX1"/>
<dbReference type="EMBL" id="FUXF01000043">
    <property type="protein sequence ID" value="SJZ65813.1"/>
    <property type="molecule type" value="Genomic_DNA"/>
</dbReference>
<sequence>MDFTFKQYFFIRFQIIRSIFHGFLLSISTINPYLVNRSWNVSRWQLPLPFLPIIKSISQCPNSALSLISRGLHQKGFTHRTPTNACAAVCFLLPPFLYDFLNKSFVVNIHILEFIQLKTVFKLGCEKLKLFLMYWQVNSTPNDFLLNFFTNISVKSENFSNSFFNIKCCFHLCLKSCFLCALLALYPQKSELFLISLDNVLTLMLIILEIWFNDLRSVLKRNSIVILVS</sequence>
<name>A0A1T4MFX1_9BACT</name>
<organism evidence="2 3">
    <name type="scientific">Mycoplasmopsis verecunda</name>
    <dbReference type="NCBI Taxonomy" id="171291"/>
    <lineage>
        <taxon>Bacteria</taxon>
        <taxon>Bacillati</taxon>
        <taxon>Mycoplasmatota</taxon>
        <taxon>Mycoplasmoidales</taxon>
        <taxon>Metamycoplasmataceae</taxon>
        <taxon>Mycoplasmopsis</taxon>
    </lineage>
</organism>
<keyword evidence="1" id="KW-0812">Transmembrane</keyword>
<evidence type="ECO:0000313" key="2">
    <source>
        <dbReference type="EMBL" id="SJZ65813.1"/>
    </source>
</evidence>
<evidence type="ECO:0000313" key="3">
    <source>
        <dbReference type="Proteomes" id="UP000190389"/>
    </source>
</evidence>
<feature type="transmembrane region" description="Helical" evidence="1">
    <location>
        <begin position="192"/>
        <end position="212"/>
    </location>
</feature>
<protein>
    <submittedName>
        <fullName evidence="2">Uncharacterized protein</fullName>
    </submittedName>
</protein>
<gene>
    <name evidence="2" type="ORF">SAMN02745154_00701</name>
</gene>
<feature type="transmembrane region" description="Helical" evidence="1">
    <location>
        <begin position="15"/>
        <end position="35"/>
    </location>
</feature>
<keyword evidence="1" id="KW-0472">Membrane</keyword>
<proteinExistence type="predicted"/>
<feature type="transmembrane region" description="Helical" evidence="1">
    <location>
        <begin position="168"/>
        <end position="186"/>
    </location>
</feature>
<dbReference type="Proteomes" id="UP000190389">
    <property type="component" value="Unassembled WGS sequence"/>
</dbReference>